<accession>A0A0H5RX75</accession>
<dbReference type="Gene3D" id="1.10.443.10">
    <property type="entry name" value="Intergrase catalytic core"/>
    <property type="match status" value="1"/>
</dbReference>
<evidence type="ECO:0000313" key="4">
    <source>
        <dbReference type="Proteomes" id="UP000199147"/>
    </source>
</evidence>
<feature type="region of interest" description="Disordered" evidence="2">
    <location>
        <begin position="1"/>
        <end position="29"/>
    </location>
</feature>
<sequence length="115" mass="12418">MPPSDGGALSKPGRTSPGPQPYSLASESSLLESSGGRISWDCRDCGLGAVRFHDLRHTFATMNLSAGEHYMQVSKWLGHSTFVLTLTTYADYINEDEQVAPKVGAERWSLPTSSG</sequence>
<dbReference type="GO" id="GO:0015074">
    <property type="term" value="P:DNA integration"/>
    <property type="evidence" value="ECO:0007669"/>
    <property type="project" value="InterPro"/>
</dbReference>
<keyword evidence="4" id="KW-1185">Reference proteome</keyword>
<dbReference type="SUPFAM" id="SSF56349">
    <property type="entry name" value="DNA breaking-rejoining enzymes"/>
    <property type="match status" value="1"/>
</dbReference>
<dbReference type="EMBL" id="CWKH01000003">
    <property type="protein sequence ID" value="CRZ18416.1"/>
    <property type="molecule type" value="Genomic_DNA"/>
</dbReference>
<evidence type="ECO:0000313" key="3">
    <source>
        <dbReference type="EMBL" id="CRZ18416.1"/>
    </source>
</evidence>
<gene>
    <name evidence="3" type="ORF">BN2156_05317</name>
</gene>
<dbReference type="InterPro" id="IPR011010">
    <property type="entry name" value="DNA_brk_join_enz"/>
</dbReference>
<dbReference type="GO" id="GO:0003677">
    <property type="term" value="F:DNA binding"/>
    <property type="evidence" value="ECO:0007669"/>
    <property type="project" value="InterPro"/>
</dbReference>
<name>A0A0H5RX75_9MYCO</name>
<dbReference type="STRING" id="146018.BN2156_05317"/>
<keyword evidence="1" id="KW-0233">DNA recombination</keyword>
<dbReference type="AlphaFoldDB" id="A0A0H5RX75"/>
<evidence type="ECO:0000256" key="2">
    <source>
        <dbReference type="SAM" id="MobiDB-lite"/>
    </source>
</evidence>
<dbReference type="GO" id="GO:0006310">
    <property type="term" value="P:DNA recombination"/>
    <property type="evidence" value="ECO:0007669"/>
    <property type="project" value="UniProtKB-KW"/>
</dbReference>
<proteinExistence type="predicted"/>
<evidence type="ECO:0000256" key="1">
    <source>
        <dbReference type="ARBA" id="ARBA00023172"/>
    </source>
</evidence>
<reference evidence="4" key="1">
    <citation type="submission" date="2015-07" db="EMBL/GenBank/DDBJ databases">
        <authorList>
            <person name="Urmite Genomes"/>
        </authorList>
    </citation>
    <scope>NUCLEOTIDE SEQUENCE [LARGE SCALE GENOMIC DNA]</scope>
    <source>
        <strain evidence="4">type strain: ATCC 49404</strain>
    </source>
</reference>
<organism evidence="3 4">
    <name type="scientific">Mycolicibacterium neworleansense</name>
    <dbReference type="NCBI Taxonomy" id="146018"/>
    <lineage>
        <taxon>Bacteria</taxon>
        <taxon>Bacillati</taxon>
        <taxon>Actinomycetota</taxon>
        <taxon>Actinomycetes</taxon>
        <taxon>Mycobacteriales</taxon>
        <taxon>Mycobacteriaceae</taxon>
        <taxon>Mycolicibacterium</taxon>
    </lineage>
</organism>
<protein>
    <submittedName>
        <fullName evidence="3">Phage integrase family protein</fullName>
    </submittedName>
</protein>
<dbReference type="InterPro" id="IPR013762">
    <property type="entry name" value="Integrase-like_cat_sf"/>
</dbReference>
<dbReference type="Proteomes" id="UP000199147">
    <property type="component" value="Unassembled WGS sequence"/>
</dbReference>